<comment type="caution">
    <text evidence="2">The sequence shown here is derived from an EMBL/GenBank/DDBJ whole genome shotgun (WGS) entry which is preliminary data.</text>
</comment>
<proteinExistence type="predicted"/>
<accession>A0AAD5QG75</accession>
<feature type="compositionally biased region" description="Polar residues" evidence="1">
    <location>
        <begin position="117"/>
        <end position="129"/>
    </location>
</feature>
<reference evidence="2" key="1">
    <citation type="submission" date="2021-06" db="EMBL/GenBank/DDBJ databases">
        <title>Parelaphostrongylus tenuis whole genome reference sequence.</title>
        <authorList>
            <person name="Garwood T.J."/>
            <person name="Larsen P.A."/>
            <person name="Fountain-Jones N.M."/>
            <person name="Garbe J.R."/>
            <person name="Macchietto M.G."/>
            <person name="Kania S.A."/>
            <person name="Gerhold R.W."/>
            <person name="Richards J.E."/>
            <person name="Wolf T.M."/>
        </authorList>
    </citation>
    <scope>NUCLEOTIDE SEQUENCE</scope>
    <source>
        <strain evidence="2">MNPRO001-30</strain>
        <tissue evidence="2">Meninges</tissue>
    </source>
</reference>
<evidence type="ECO:0000313" key="2">
    <source>
        <dbReference type="EMBL" id="KAJ1345986.1"/>
    </source>
</evidence>
<organism evidence="2 3">
    <name type="scientific">Parelaphostrongylus tenuis</name>
    <name type="common">Meningeal worm</name>
    <dbReference type="NCBI Taxonomy" id="148309"/>
    <lineage>
        <taxon>Eukaryota</taxon>
        <taxon>Metazoa</taxon>
        <taxon>Ecdysozoa</taxon>
        <taxon>Nematoda</taxon>
        <taxon>Chromadorea</taxon>
        <taxon>Rhabditida</taxon>
        <taxon>Rhabditina</taxon>
        <taxon>Rhabditomorpha</taxon>
        <taxon>Strongyloidea</taxon>
        <taxon>Metastrongylidae</taxon>
        <taxon>Parelaphostrongylus</taxon>
    </lineage>
</organism>
<keyword evidence="3" id="KW-1185">Reference proteome</keyword>
<feature type="compositionally biased region" description="Basic residues" evidence="1">
    <location>
        <begin position="96"/>
        <end position="113"/>
    </location>
</feature>
<dbReference type="Proteomes" id="UP001196413">
    <property type="component" value="Unassembled WGS sequence"/>
</dbReference>
<protein>
    <submittedName>
        <fullName evidence="2">Uncharacterized protein</fullName>
    </submittedName>
</protein>
<evidence type="ECO:0000256" key="1">
    <source>
        <dbReference type="SAM" id="MobiDB-lite"/>
    </source>
</evidence>
<gene>
    <name evidence="2" type="ORF">KIN20_000641</name>
</gene>
<dbReference type="AlphaFoldDB" id="A0AAD5QG75"/>
<evidence type="ECO:0000313" key="3">
    <source>
        <dbReference type="Proteomes" id="UP001196413"/>
    </source>
</evidence>
<name>A0AAD5QG75_PARTN</name>
<dbReference type="EMBL" id="JAHQIW010000090">
    <property type="protein sequence ID" value="KAJ1345986.1"/>
    <property type="molecule type" value="Genomic_DNA"/>
</dbReference>
<sequence length="143" mass="16233">MNVYSVGNDSKLEVGCSNICVFIQMIDPMHVISAPNGLHRKVTLTNTNEFTLERSHSCVSFAVVHFASGHNNSGMKLHIRIRQPLRTSLPCSPPNKLHRRRSSRRRSMIKNKRMCSVMSSRSQIHAQNRASHHAQRLLSSLVY</sequence>
<feature type="region of interest" description="Disordered" evidence="1">
    <location>
        <begin position="93"/>
        <end position="131"/>
    </location>
</feature>